<evidence type="ECO:0000313" key="1">
    <source>
        <dbReference type="Proteomes" id="UP000887572"/>
    </source>
</evidence>
<sequence>MNCIRHWRLPVNCLNKGCSQWPRTIDFRLWKGIAKANKRTTKQEQAVGRREAQQHCHGLERLKVLTRCTGKFRQSENSAAIGQTEVEVADIVCGGVEPDGSSVRWDALLCELSAERCRLWLDLPLYNTSAGLW</sequence>
<reference evidence="2" key="1">
    <citation type="submission" date="2022-11" db="UniProtKB">
        <authorList>
            <consortium name="WormBaseParasite"/>
        </authorList>
    </citation>
    <scope>IDENTIFICATION</scope>
</reference>
<keyword evidence="1" id="KW-1185">Reference proteome</keyword>
<dbReference type="AlphaFoldDB" id="A0A914GYF1"/>
<dbReference type="Proteomes" id="UP000887572">
    <property type="component" value="Unplaced"/>
</dbReference>
<organism evidence="1 2">
    <name type="scientific">Globodera rostochiensis</name>
    <name type="common">Golden nematode worm</name>
    <name type="synonym">Heterodera rostochiensis</name>
    <dbReference type="NCBI Taxonomy" id="31243"/>
    <lineage>
        <taxon>Eukaryota</taxon>
        <taxon>Metazoa</taxon>
        <taxon>Ecdysozoa</taxon>
        <taxon>Nematoda</taxon>
        <taxon>Chromadorea</taxon>
        <taxon>Rhabditida</taxon>
        <taxon>Tylenchina</taxon>
        <taxon>Tylenchomorpha</taxon>
        <taxon>Tylenchoidea</taxon>
        <taxon>Heteroderidae</taxon>
        <taxon>Heteroderinae</taxon>
        <taxon>Globodera</taxon>
    </lineage>
</organism>
<evidence type="ECO:0000313" key="2">
    <source>
        <dbReference type="WBParaSite" id="Gr19_v10_g11542.t2"/>
    </source>
</evidence>
<proteinExistence type="predicted"/>
<accession>A0A914GYF1</accession>
<protein>
    <submittedName>
        <fullName evidence="2">Uncharacterized protein</fullName>
    </submittedName>
</protein>
<name>A0A914GYF1_GLORO</name>
<dbReference type="WBParaSite" id="Gr19_v10_g11542.t2">
    <property type="protein sequence ID" value="Gr19_v10_g11542.t2"/>
    <property type="gene ID" value="Gr19_v10_g11542"/>
</dbReference>